<dbReference type="Pfam" id="PF17784">
    <property type="entry name" value="Sulfotransfer_4"/>
    <property type="match status" value="1"/>
</dbReference>
<organism evidence="1 2">
    <name type="scientific">Setomelanomma holmii</name>
    <dbReference type="NCBI Taxonomy" id="210430"/>
    <lineage>
        <taxon>Eukaryota</taxon>
        <taxon>Fungi</taxon>
        <taxon>Dikarya</taxon>
        <taxon>Ascomycota</taxon>
        <taxon>Pezizomycotina</taxon>
        <taxon>Dothideomycetes</taxon>
        <taxon>Pleosporomycetidae</taxon>
        <taxon>Pleosporales</taxon>
        <taxon>Pleosporineae</taxon>
        <taxon>Phaeosphaeriaceae</taxon>
        <taxon>Setomelanomma</taxon>
    </lineage>
</organism>
<dbReference type="PANTHER" id="PTHR36978">
    <property type="entry name" value="P-LOOP CONTAINING NUCLEOTIDE TRIPHOSPHATE HYDROLASE"/>
    <property type="match status" value="1"/>
</dbReference>
<sequence>MGQEPSFPCEGKQIKVFGAGLPRTGTTSLAFALSIRLDGPVYDGGTQLWHGKPSDCTDLINIFRKTPIKSPADKAFFLETLKKILDGYIAKTDKPGAQFVPELLELYPDALVICTVRGQEGWGHSIRQIERVSTTRSFLL</sequence>
<proteinExistence type="predicted"/>
<name>A0A9P4GZV0_9PLEO</name>
<dbReference type="InterPro" id="IPR027417">
    <property type="entry name" value="P-loop_NTPase"/>
</dbReference>
<dbReference type="PANTHER" id="PTHR36978:SF3">
    <property type="entry name" value="P-LOOP CONTAINING NUCLEOSIDE TRIPHOSPHATE HYDROLASE PROTEIN"/>
    <property type="match status" value="1"/>
</dbReference>
<evidence type="ECO:0000313" key="2">
    <source>
        <dbReference type="Proteomes" id="UP000799777"/>
    </source>
</evidence>
<dbReference type="Proteomes" id="UP000799777">
    <property type="component" value="Unassembled WGS sequence"/>
</dbReference>
<evidence type="ECO:0008006" key="3">
    <source>
        <dbReference type="Google" id="ProtNLM"/>
    </source>
</evidence>
<evidence type="ECO:0000313" key="1">
    <source>
        <dbReference type="EMBL" id="KAF2025002.1"/>
    </source>
</evidence>
<dbReference type="SUPFAM" id="SSF52540">
    <property type="entry name" value="P-loop containing nucleoside triphosphate hydrolases"/>
    <property type="match status" value="1"/>
</dbReference>
<accession>A0A9P4GZV0</accession>
<protein>
    <recommendedName>
        <fullName evidence="3">Sulfotransferase</fullName>
    </recommendedName>
</protein>
<dbReference type="InterPro" id="IPR040632">
    <property type="entry name" value="Sulfotransfer_4"/>
</dbReference>
<dbReference type="OrthoDB" id="408152at2759"/>
<gene>
    <name evidence="1" type="ORF">EK21DRAFT_77511</name>
</gene>
<comment type="caution">
    <text evidence="1">The sequence shown here is derived from an EMBL/GenBank/DDBJ whole genome shotgun (WGS) entry which is preliminary data.</text>
</comment>
<dbReference type="EMBL" id="ML978278">
    <property type="protein sequence ID" value="KAF2025002.1"/>
    <property type="molecule type" value="Genomic_DNA"/>
</dbReference>
<dbReference type="Gene3D" id="3.40.50.300">
    <property type="entry name" value="P-loop containing nucleotide triphosphate hydrolases"/>
    <property type="match status" value="1"/>
</dbReference>
<keyword evidence="2" id="KW-1185">Reference proteome</keyword>
<dbReference type="AlphaFoldDB" id="A0A9P4GZV0"/>
<reference evidence="1" key="1">
    <citation type="journal article" date="2020" name="Stud. Mycol.">
        <title>101 Dothideomycetes genomes: a test case for predicting lifestyles and emergence of pathogens.</title>
        <authorList>
            <person name="Haridas S."/>
            <person name="Albert R."/>
            <person name="Binder M."/>
            <person name="Bloem J."/>
            <person name="Labutti K."/>
            <person name="Salamov A."/>
            <person name="Andreopoulos B."/>
            <person name="Baker S."/>
            <person name="Barry K."/>
            <person name="Bills G."/>
            <person name="Bluhm B."/>
            <person name="Cannon C."/>
            <person name="Castanera R."/>
            <person name="Culley D."/>
            <person name="Daum C."/>
            <person name="Ezra D."/>
            <person name="Gonzalez J."/>
            <person name="Henrissat B."/>
            <person name="Kuo A."/>
            <person name="Liang C."/>
            <person name="Lipzen A."/>
            <person name="Lutzoni F."/>
            <person name="Magnuson J."/>
            <person name="Mondo S."/>
            <person name="Nolan M."/>
            <person name="Ohm R."/>
            <person name="Pangilinan J."/>
            <person name="Park H.-J."/>
            <person name="Ramirez L."/>
            <person name="Alfaro M."/>
            <person name="Sun H."/>
            <person name="Tritt A."/>
            <person name="Yoshinaga Y."/>
            <person name="Zwiers L.-H."/>
            <person name="Turgeon B."/>
            <person name="Goodwin S."/>
            <person name="Spatafora J."/>
            <person name="Crous P."/>
            <person name="Grigoriev I."/>
        </authorList>
    </citation>
    <scope>NUCLEOTIDE SEQUENCE</scope>
    <source>
        <strain evidence="1">CBS 110217</strain>
    </source>
</reference>